<dbReference type="PANTHER" id="PTHR32015:SF1">
    <property type="entry name" value="LIPASE"/>
    <property type="match status" value="1"/>
</dbReference>
<protein>
    <submittedName>
        <fullName evidence="2">Esterase/lipase family protein</fullName>
    </submittedName>
</protein>
<dbReference type="SUPFAM" id="SSF53474">
    <property type="entry name" value="alpha/beta-Hydrolases"/>
    <property type="match status" value="1"/>
</dbReference>
<comment type="caution">
    <text evidence="2">The sequence shown here is derived from an EMBL/GenBank/DDBJ whole genome shotgun (WGS) entry which is preliminary data.</text>
</comment>
<sequence length="338" mass="35247">MEQLNRLWGWGISQKRRVAALALVVAAGCAAPLVPHAVAEPAGYRPAVVPTEAGPRQTDHLAAARYIKDHPSAVPLGVNDFGCKPDAAHPRPVVLVHGTDSSAYSDWAGIGPQLVDAGMCVFALNYGGAPGADTYGTEDMRISFAQLAAFVDDVLAATGATEVDLVGFSQGANVSRYYVNKLGGAPKVGTWVGLASPSYGGVMYGLVPVGQAVPGMMDVYAKVTSTAAVQQAQGEPIMVELNAGGDTVPGVRYVTVGSRVDEMIQPFDNIALHGAGAENLVLQDLCADDMTGHFHLVYDPFVQQLLMQILDPEHAPAPVCRPVPLGTGIPQVIIAGNS</sequence>
<dbReference type="Pfam" id="PF00561">
    <property type="entry name" value="Abhydrolase_1"/>
    <property type="match status" value="1"/>
</dbReference>
<evidence type="ECO:0000313" key="3">
    <source>
        <dbReference type="Proteomes" id="UP001595767"/>
    </source>
</evidence>
<dbReference type="InterPro" id="IPR002918">
    <property type="entry name" value="Lipase_EstA/Esterase_EstB"/>
</dbReference>
<feature type="domain" description="AB hydrolase-1" evidence="1">
    <location>
        <begin position="92"/>
        <end position="182"/>
    </location>
</feature>
<proteinExistence type="predicted"/>
<keyword evidence="3" id="KW-1185">Reference proteome</keyword>
<evidence type="ECO:0000313" key="2">
    <source>
        <dbReference type="EMBL" id="MFC4126933.1"/>
    </source>
</evidence>
<dbReference type="RefSeq" id="WP_378551920.1">
    <property type="nucleotide sequence ID" value="NZ_JBHSBA010000007.1"/>
</dbReference>
<organism evidence="2 3">
    <name type="scientific">Nocardia rhizosphaerae</name>
    <dbReference type="NCBI Taxonomy" id="1691571"/>
    <lineage>
        <taxon>Bacteria</taxon>
        <taxon>Bacillati</taxon>
        <taxon>Actinomycetota</taxon>
        <taxon>Actinomycetes</taxon>
        <taxon>Mycobacteriales</taxon>
        <taxon>Nocardiaceae</taxon>
        <taxon>Nocardia</taxon>
    </lineage>
</organism>
<dbReference type="PROSITE" id="PS51257">
    <property type="entry name" value="PROKAR_LIPOPROTEIN"/>
    <property type="match status" value="1"/>
</dbReference>
<reference evidence="3" key="1">
    <citation type="journal article" date="2019" name="Int. J. Syst. Evol. Microbiol.">
        <title>The Global Catalogue of Microorganisms (GCM) 10K type strain sequencing project: providing services to taxonomists for standard genome sequencing and annotation.</title>
        <authorList>
            <consortium name="The Broad Institute Genomics Platform"/>
            <consortium name="The Broad Institute Genome Sequencing Center for Infectious Disease"/>
            <person name="Wu L."/>
            <person name="Ma J."/>
        </authorList>
    </citation>
    <scope>NUCLEOTIDE SEQUENCE [LARGE SCALE GENOMIC DNA]</scope>
    <source>
        <strain evidence="3">CGMCC 4.7204</strain>
    </source>
</reference>
<dbReference type="PANTHER" id="PTHR32015">
    <property type="entry name" value="FASTING INDUCED LIPASE"/>
    <property type="match status" value="1"/>
</dbReference>
<dbReference type="Proteomes" id="UP001595767">
    <property type="component" value="Unassembled WGS sequence"/>
</dbReference>
<dbReference type="InterPro" id="IPR029058">
    <property type="entry name" value="AB_hydrolase_fold"/>
</dbReference>
<dbReference type="Gene3D" id="3.40.50.1820">
    <property type="entry name" value="alpha/beta hydrolase"/>
    <property type="match status" value="1"/>
</dbReference>
<name>A0ABV8L9Q5_9NOCA</name>
<dbReference type="EMBL" id="JBHSBA010000007">
    <property type="protein sequence ID" value="MFC4126933.1"/>
    <property type="molecule type" value="Genomic_DNA"/>
</dbReference>
<accession>A0ABV8L9Q5</accession>
<dbReference type="InterPro" id="IPR000073">
    <property type="entry name" value="AB_hydrolase_1"/>
</dbReference>
<evidence type="ECO:0000259" key="1">
    <source>
        <dbReference type="Pfam" id="PF00561"/>
    </source>
</evidence>
<gene>
    <name evidence="2" type="ORF">ACFOW8_18510</name>
</gene>